<organism evidence="1 2">
    <name type="scientific">Vibrio nigripulchritudo SOn1</name>
    <dbReference type="NCBI Taxonomy" id="1238450"/>
    <lineage>
        <taxon>Bacteria</taxon>
        <taxon>Pseudomonadati</taxon>
        <taxon>Pseudomonadota</taxon>
        <taxon>Gammaproteobacteria</taxon>
        <taxon>Vibrionales</taxon>
        <taxon>Vibrionaceae</taxon>
        <taxon>Vibrio</taxon>
    </lineage>
</organism>
<sequence length="77" mass="9260">MCRHTWLYALKLYLMLIRPISQTDRDKYLDEDAVMAPSGGEDCERCRYYEVVFDNKLHVYYGRDDEALRQFPYTQSP</sequence>
<gene>
    <name evidence="1" type="ORF">VIBNISOn1_p0217</name>
</gene>
<proteinExistence type="predicted"/>
<dbReference type="EMBL" id="CAOF01000201">
    <property type="protein sequence ID" value="CCO50380.1"/>
    <property type="molecule type" value="Genomic_DNA"/>
</dbReference>
<comment type="caution">
    <text evidence="1">The sequence shown here is derived from an EMBL/GenBank/DDBJ whole genome shotgun (WGS) entry which is preliminary data.</text>
</comment>
<accession>A0AAV2W0M7</accession>
<reference evidence="1 2" key="1">
    <citation type="journal article" date="2013" name="ISME J.">
        <title>Comparative genomics of pathogenic lineages of Vibrio nigripulchritudo identifies virulence-associated traits.</title>
        <authorList>
            <person name="Goudenege D."/>
            <person name="Labreuche Y."/>
            <person name="Krin E."/>
            <person name="Ansquer D."/>
            <person name="Mangenot S."/>
            <person name="Calteau A."/>
            <person name="Medigue C."/>
            <person name="Mazel D."/>
            <person name="Polz M.F."/>
            <person name="Le Roux F."/>
        </authorList>
    </citation>
    <scope>NUCLEOTIDE SEQUENCE [LARGE SCALE GENOMIC DNA]</scope>
    <source>
        <strain evidence="1 2">SOn1</strain>
    </source>
</reference>
<name>A0AAV2W0M7_9VIBR</name>
<evidence type="ECO:0000313" key="2">
    <source>
        <dbReference type="Proteomes" id="UP000018211"/>
    </source>
</evidence>
<dbReference type="AlphaFoldDB" id="A0AAV2W0M7"/>
<protein>
    <submittedName>
        <fullName evidence="1">Uncharacterized protein</fullName>
    </submittedName>
</protein>
<evidence type="ECO:0000313" key="1">
    <source>
        <dbReference type="EMBL" id="CCO50380.1"/>
    </source>
</evidence>
<dbReference type="Proteomes" id="UP000018211">
    <property type="component" value="Unassembled WGS sequence"/>
</dbReference>